<dbReference type="GO" id="GO:0000976">
    <property type="term" value="F:transcription cis-regulatory region binding"/>
    <property type="evidence" value="ECO:0007669"/>
    <property type="project" value="TreeGrafter"/>
</dbReference>
<dbReference type="GeneID" id="96620728"/>
<dbReference type="OrthoDB" id="5621819at2"/>
<dbReference type="InterPro" id="IPR000843">
    <property type="entry name" value="HTH_LacI"/>
</dbReference>
<dbReference type="PANTHER" id="PTHR30146:SF151">
    <property type="entry name" value="HTH-TYPE TRANSCRIPTIONAL REPRESSOR CYTR"/>
    <property type="match status" value="1"/>
</dbReference>
<sequence>MASVKDVARLAGVSLMTVSRAINSPEKLNAETLATVRQAIETLGYVPSLSARNIRGGHFSSKLIGVFALDTATTPFAVNMLLSLEHTARENGWNVLIINVFDTPPDSRSIDLMLSHRPDGIVFSSMELRELEIPEVLRSYPLVLSNCISSSPGVACYVSDDEEGQYQAVSQALQRGYRRPLCINLPRNSIAWKLRQQGLSRAFTEAGIPLDTVRQYDLSADDEYLETIEALKRQLGDSPATPTFDLLVCGNDRIALIAYQFLLGQGLSIPSDVAVLGFDNMIGVAELFYPPLSTVQLPYYEMGRRAALHLIENKDEPFIHKVPCPLVERMSL</sequence>
<dbReference type="SUPFAM" id="SSF47413">
    <property type="entry name" value="lambda repressor-like DNA-binding domains"/>
    <property type="match status" value="1"/>
</dbReference>
<dbReference type="AlphaFoldDB" id="A0A8I1K4A6"/>
<organism evidence="6 9">
    <name type="scientific">Pseudomonas psychrophila</name>
    <dbReference type="NCBI Taxonomy" id="122355"/>
    <lineage>
        <taxon>Bacteria</taxon>
        <taxon>Pseudomonadati</taxon>
        <taxon>Pseudomonadota</taxon>
        <taxon>Gammaproteobacteria</taxon>
        <taxon>Pseudomonadales</taxon>
        <taxon>Pseudomonadaceae</taxon>
        <taxon>Pseudomonas</taxon>
    </lineage>
</organism>
<evidence type="ECO:0000313" key="8">
    <source>
        <dbReference type="Proteomes" id="UP000182058"/>
    </source>
</evidence>
<keyword evidence="3 6" id="KW-0238">DNA-binding</keyword>
<dbReference type="EMBL" id="JAEKCZ010000005">
    <property type="protein sequence ID" value="MBJ2256289.1"/>
    <property type="molecule type" value="Genomic_DNA"/>
</dbReference>
<reference evidence="6" key="2">
    <citation type="submission" date="2020-12" db="EMBL/GenBank/DDBJ databases">
        <title>Antibiotic resistance and phylogeny of Pseudomonas spp. isolated over three decades from chicken meat in the Norwegian food chain.</title>
        <authorList>
            <person name="Moen B."/>
        </authorList>
    </citation>
    <scope>NUCLEOTIDE SEQUENCE</scope>
    <source>
        <strain evidence="6">MF6762</strain>
    </source>
</reference>
<dbReference type="CDD" id="cd01392">
    <property type="entry name" value="HTH_LacI"/>
    <property type="match status" value="1"/>
</dbReference>
<dbReference type="PROSITE" id="PS50932">
    <property type="entry name" value="HTH_LACI_2"/>
    <property type="match status" value="1"/>
</dbReference>
<dbReference type="SMART" id="SM00354">
    <property type="entry name" value="HTH_LACI"/>
    <property type="match status" value="1"/>
</dbReference>
<evidence type="ECO:0000259" key="5">
    <source>
        <dbReference type="PROSITE" id="PS50932"/>
    </source>
</evidence>
<dbReference type="SUPFAM" id="SSF53822">
    <property type="entry name" value="Periplasmic binding protein-like I"/>
    <property type="match status" value="1"/>
</dbReference>
<dbReference type="Pfam" id="PF00532">
    <property type="entry name" value="Peripla_BP_1"/>
    <property type="match status" value="1"/>
</dbReference>
<dbReference type="PRINTS" id="PR00036">
    <property type="entry name" value="HTHLACI"/>
</dbReference>
<evidence type="ECO:0000313" key="9">
    <source>
        <dbReference type="Proteomes" id="UP000658390"/>
    </source>
</evidence>
<dbReference type="Proteomes" id="UP000182058">
    <property type="component" value="Chromosome I"/>
</dbReference>
<accession>A0A8I1K4A6</accession>
<dbReference type="RefSeq" id="WP_037032554.1">
    <property type="nucleotide sequence ID" value="NZ_ATLR01000034.1"/>
</dbReference>
<keyword evidence="2" id="KW-0805">Transcription regulation</keyword>
<keyword evidence="8" id="KW-1185">Reference proteome</keyword>
<reference evidence="7 8" key="1">
    <citation type="submission" date="2016-10" db="EMBL/GenBank/DDBJ databases">
        <authorList>
            <person name="Varghese N."/>
            <person name="Submissions S."/>
        </authorList>
    </citation>
    <scope>NUCLEOTIDE SEQUENCE [LARGE SCALE GENOMIC DNA]</scope>
    <source>
        <strain evidence="7 8">BS3667</strain>
    </source>
</reference>
<evidence type="ECO:0000313" key="7">
    <source>
        <dbReference type="EMBL" id="SDU61461.1"/>
    </source>
</evidence>
<dbReference type="InterPro" id="IPR010982">
    <property type="entry name" value="Lambda_DNA-bd_dom_sf"/>
</dbReference>
<dbReference type="Pfam" id="PF00356">
    <property type="entry name" value="LacI"/>
    <property type="match status" value="1"/>
</dbReference>
<evidence type="ECO:0000256" key="2">
    <source>
        <dbReference type="ARBA" id="ARBA00023015"/>
    </source>
</evidence>
<evidence type="ECO:0000256" key="3">
    <source>
        <dbReference type="ARBA" id="ARBA00023125"/>
    </source>
</evidence>
<dbReference type="InterPro" id="IPR001761">
    <property type="entry name" value="Peripla_BP/Lac1_sug-bd_dom"/>
</dbReference>
<keyword evidence="4" id="KW-0804">Transcription</keyword>
<feature type="domain" description="HTH lacI-type" evidence="5">
    <location>
        <begin position="2"/>
        <end position="56"/>
    </location>
</feature>
<dbReference type="InterPro" id="IPR028082">
    <property type="entry name" value="Peripla_BP_I"/>
</dbReference>
<gene>
    <name evidence="6" type="ORF">JFT45_07135</name>
    <name evidence="7" type="ORF">SAMN04490201_3141</name>
</gene>
<dbReference type="Gene3D" id="1.10.260.40">
    <property type="entry name" value="lambda repressor-like DNA-binding domains"/>
    <property type="match status" value="1"/>
</dbReference>
<dbReference type="PANTHER" id="PTHR30146">
    <property type="entry name" value="LACI-RELATED TRANSCRIPTIONAL REPRESSOR"/>
    <property type="match status" value="1"/>
</dbReference>
<dbReference type="EMBL" id="LT629795">
    <property type="protein sequence ID" value="SDU61461.1"/>
    <property type="molecule type" value="Genomic_DNA"/>
</dbReference>
<keyword evidence="1" id="KW-0678">Repressor</keyword>
<name>A0A8I1K4A6_9PSED</name>
<evidence type="ECO:0000256" key="1">
    <source>
        <dbReference type="ARBA" id="ARBA00022491"/>
    </source>
</evidence>
<dbReference type="Gene3D" id="3.40.50.2300">
    <property type="match status" value="2"/>
</dbReference>
<protein>
    <submittedName>
        <fullName evidence="7">DNA-binding transcriptional regulator, LacI/PurR family</fullName>
    </submittedName>
    <submittedName>
        <fullName evidence="6">LacI family DNA-binding transcriptional regulator</fullName>
    </submittedName>
</protein>
<dbReference type="PROSITE" id="PS00356">
    <property type="entry name" value="HTH_LACI_1"/>
    <property type="match status" value="1"/>
</dbReference>
<dbReference type="CDD" id="cd06288">
    <property type="entry name" value="PBP1_sucrose_transcription_regulator"/>
    <property type="match status" value="1"/>
</dbReference>
<dbReference type="Proteomes" id="UP000658390">
    <property type="component" value="Unassembled WGS sequence"/>
</dbReference>
<evidence type="ECO:0000313" key="6">
    <source>
        <dbReference type="EMBL" id="MBJ2256289.1"/>
    </source>
</evidence>
<dbReference type="GO" id="GO:0003700">
    <property type="term" value="F:DNA-binding transcription factor activity"/>
    <property type="evidence" value="ECO:0007669"/>
    <property type="project" value="TreeGrafter"/>
</dbReference>
<evidence type="ECO:0000256" key="4">
    <source>
        <dbReference type="ARBA" id="ARBA00023163"/>
    </source>
</evidence>
<proteinExistence type="predicted"/>